<feature type="compositionally biased region" description="Low complexity" evidence="8">
    <location>
        <begin position="603"/>
        <end position="631"/>
    </location>
</feature>
<dbReference type="SUPFAM" id="SSF101898">
    <property type="entry name" value="NHL repeat"/>
    <property type="match status" value="1"/>
</dbReference>
<feature type="compositionally biased region" description="Basic and acidic residues" evidence="8">
    <location>
        <begin position="945"/>
        <end position="955"/>
    </location>
</feature>
<evidence type="ECO:0000256" key="2">
    <source>
        <dbReference type="ARBA" id="ARBA00022737"/>
    </source>
</evidence>
<evidence type="ECO:0000256" key="3">
    <source>
        <dbReference type="ARBA" id="ARBA00022771"/>
    </source>
</evidence>
<keyword evidence="11" id="KW-1185">Reference proteome</keyword>
<feature type="region of interest" description="Disordered" evidence="8">
    <location>
        <begin position="481"/>
        <end position="1044"/>
    </location>
</feature>
<dbReference type="InterPro" id="IPR013083">
    <property type="entry name" value="Znf_RING/FYVE/PHD"/>
</dbReference>
<evidence type="ECO:0000256" key="5">
    <source>
        <dbReference type="PROSITE-ProRule" id="PRU00024"/>
    </source>
</evidence>
<evidence type="ECO:0000259" key="10">
    <source>
        <dbReference type="PROSITE" id="PS50119"/>
    </source>
</evidence>
<evidence type="ECO:0000256" key="4">
    <source>
        <dbReference type="ARBA" id="ARBA00022833"/>
    </source>
</evidence>
<feature type="domain" description="RING-type" evidence="9">
    <location>
        <begin position="14"/>
        <end position="56"/>
    </location>
</feature>
<dbReference type="Pfam" id="PF00097">
    <property type="entry name" value="zf-C3HC4"/>
    <property type="match status" value="1"/>
</dbReference>
<keyword evidence="1" id="KW-0479">Metal-binding</keyword>
<feature type="compositionally biased region" description="Polar residues" evidence="8">
    <location>
        <begin position="530"/>
        <end position="543"/>
    </location>
</feature>
<feature type="domain" description="B box-type" evidence="10">
    <location>
        <begin position="95"/>
        <end position="138"/>
    </location>
</feature>
<feature type="compositionally biased region" description="Basic and acidic residues" evidence="8">
    <location>
        <begin position="481"/>
        <end position="496"/>
    </location>
</feature>
<proteinExistence type="predicted"/>
<feature type="compositionally biased region" description="Basic and acidic residues" evidence="8">
    <location>
        <begin position="887"/>
        <end position="910"/>
    </location>
</feature>
<evidence type="ECO:0000256" key="1">
    <source>
        <dbReference type="ARBA" id="ARBA00022723"/>
    </source>
</evidence>
<dbReference type="SUPFAM" id="SSF57850">
    <property type="entry name" value="RING/U-box"/>
    <property type="match status" value="1"/>
</dbReference>
<keyword evidence="2" id="KW-0677">Repeat</keyword>
<evidence type="ECO:0000256" key="6">
    <source>
        <dbReference type="PROSITE-ProRule" id="PRU00504"/>
    </source>
</evidence>
<feature type="region of interest" description="Disordered" evidence="8">
    <location>
        <begin position="337"/>
        <end position="363"/>
    </location>
</feature>
<feature type="compositionally biased region" description="Polar residues" evidence="8">
    <location>
        <begin position="694"/>
        <end position="704"/>
    </location>
</feature>
<feature type="compositionally biased region" description="Polar residues" evidence="8">
    <location>
        <begin position="775"/>
        <end position="795"/>
    </location>
</feature>
<feature type="repeat" description="NHL" evidence="6">
    <location>
        <begin position="1295"/>
        <end position="1335"/>
    </location>
</feature>
<evidence type="ECO:0000313" key="11">
    <source>
        <dbReference type="Proteomes" id="UP000694941"/>
    </source>
</evidence>
<dbReference type="Gene3D" id="3.30.40.10">
    <property type="entry name" value="Zinc/RING finger domain, C3HC4 (zinc finger)"/>
    <property type="match status" value="1"/>
</dbReference>
<feature type="repeat" description="NHL" evidence="6">
    <location>
        <begin position="1062"/>
        <end position="1103"/>
    </location>
</feature>
<feature type="compositionally biased region" description="Acidic residues" evidence="8">
    <location>
        <begin position="746"/>
        <end position="760"/>
    </location>
</feature>
<dbReference type="RefSeq" id="XP_022245064.1">
    <property type="nucleotide sequence ID" value="XM_022389356.1"/>
</dbReference>
<feature type="compositionally biased region" description="Low complexity" evidence="8">
    <location>
        <begin position="999"/>
        <end position="1014"/>
    </location>
</feature>
<feature type="compositionally biased region" description="Basic and acidic residues" evidence="8">
    <location>
        <begin position="797"/>
        <end position="809"/>
    </location>
</feature>
<dbReference type="InterPro" id="IPR018957">
    <property type="entry name" value="Znf_C3HC4_RING-type"/>
</dbReference>
<dbReference type="InterPro" id="IPR000315">
    <property type="entry name" value="Znf_B-box"/>
</dbReference>
<feature type="compositionally biased region" description="Basic and acidic residues" evidence="8">
    <location>
        <begin position="420"/>
        <end position="431"/>
    </location>
</feature>
<dbReference type="InterPro" id="IPR001841">
    <property type="entry name" value="Znf_RING"/>
</dbReference>
<dbReference type="PANTHER" id="PTHR24104">
    <property type="entry name" value="E3 UBIQUITIN-PROTEIN LIGASE NHLRC1-RELATED"/>
    <property type="match status" value="1"/>
</dbReference>
<evidence type="ECO:0000259" key="9">
    <source>
        <dbReference type="PROSITE" id="PS50089"/>
    </source>
</evidence>
<dbReference type="RefSeq" id="XP_013777526.1">
    <property type="nucleotide sequence ID" value="XM_013922072.2"/>
</dbReference>
<feature type="repeat" description="NHL" evidence="6">
    <location>
        <begin position="1201"/>
        <end position="1244"/>
    </location>
</feature>
<dbReference type="Pfam" id="PF01436">
    <property type="entry name" value="NHL"/>
    <property type="match status" value="6"/>
</dbReference>
<feature type="coiled-coil region" evidence="7">
    <location>
        <begin position="160"/>
        <end position="224"/>
    </location>
</feature>
<dbReference type="InterPro" id="IPR011042">
    <property type="entry name" value="6-blade_b-propeller_TolB-like"/>
</dbReference>
<feature type="region of interest" description="Disordered" evidence="8">
    <location>
        <begin position="420"/>
        <end position="441"/>
    </location>
</feature>
<reference evidence="12 13" key="1">
    <citation type="submission" date="2025-05" db="UniProtKB">
        <authorList>
            <consortium name="RefSeq"/>
        </authorList>
    </citation>
    <scope>IDENTIFICATION</scope>
    <source>
        <tissue evidence="12 13">Muscle</tissue>
    </source>
</reference>
<dbReference type="CDD" id="cd16524">
    <property type="entry name" value="RING-HC_NHL-1-like"/>
    <property type="match status" value="1"/>
</dbReference>
<dbReference type="PROSITE" id="PS50119">
    <property type="entry name" value="ZF_BBOX"/>
    <property type="match status" value="1"/>
</dbReference>
<dbReference type="Gene3D" id="2.120.10.30">
    <property type="entry name" value="TolB, C-terminal domain"/>
    <property type="match status" value="3"/>
</dbReference>
<dbReference type="Proteomes" id="UP000694941">
    <property type="component" value="Unplaced"/>
</dbReference>
<keyword evidence="4" id="KW-0862">Zinc</keyword>
<feature type="compositionally biased region" description="Pro residues" evidence="8">
    <location>
        <begin position="553"/>
        <end position="563"/>
    </location>
</feature>
<feature type="compositionally biased region" description="Basic and acidic residues" evidence="8">
    <location>
        <begin position="714"/>
        <end position="724"/>
    </location>
</feature>
<name>A0ABM1B9G3_LIMPO</name>
<accession>A0ABM1B9G3</accession>
<dbReference type="PROSITE" id="PS50089">
    <property type="entry name" value="ZF_RING_2"/>
    <property type="match status" value="1"/>
</dbReference>
<evidence type="ECO:0000313" key="12">
    <source>
        <dbReference type="RefSeq" id="XP_013777525.1"/>
    </source>
</evidence>
<evidence type="ECO:0000313" key="13">
    <source>
        <dbReference type="RefSeq" id="XP_013777526.1"/>
    </source>
</evidence>
<evidence type="ECO:0000313" key="14">
    <source>
        <dbReference type="RefSeq" id="XP_022245064.1"/>
    </source>
</evidence>
<feature type="repeat" description="NHL" evidence="6">
    <location>
        <begin position="1107"/>
        <end position="1150"/>
    </location>
</feature>
<dbReference type="InterPro" id="IPR050952">
    <property type="entry name" value="TRIM-NHL_E3_ligases"/>
</dbReference>
<feature type="compositionally biased region" description="Basic and acidic residues" evidence="8">
    <location>
        <begin position="822"/>
        <end position="843"/>
    </location>
</feature>
<feature type="compositionally biased region" description="Low complexity" evidence="8">
    <location>
        <begin position="866"/>
        <end position="886"/>
    </location>
</feature>
<feature type="repeat" description="NHL" evidence="6">
    <location>
        <begin position="1157"/>
        <end position="1197"/>
    </location>
</feature>
<dbReference type="GeneID" id="106462173"/>
<evidence type="ECO:0000256" key="7">
    <source>
        <dbReference type="SAM" id="Coils"/>
    </source>
</evidence>
<dbReference type="RefSeq" id="XP_013777525.1">
    <property type="nucleotide sequence ID" value="XM_013922071.2"/>
</dbReference>
<keyword evidence="7" id="KW-0175">Coiled coil</keyword>
<feature type="repeat" description="NHL" evidence="6">
    <location>
        <begin position="1248"/>
        <end position="1291"/>
    </location>
</feature>
<keyword evidence="3 5" id="KW-0863">Zinc-finger</keyword>
<gene>
    <name evidence="12 13 14" type="primary">LOC106462173</name>
</gene>
<evidence type="ECO:0000256" key="8">
    <source>
        <dbReference type="SAM" id="MobiDB-lite"/>
    </source>
</evidence>
<dbReference type="PROSITE" id="PS51125">
    <property type="entry name" value="NHL"/>
    <property type="match status" value="6"/>
</dbReference>
<protein>
    <submittedName>
        <fullName evidence="12 13">RING finger protein nhl-1-like</fullName>
    </submittedName>
</protein>
<dbReference type="CDD" id="cd14954">
    <property type="entry name" value="NHL_TRIM71_like"/>
    <property type="match status" value="1"/>
</dbReference>
<feature type="compositionally biased region" description="Polar residues" evidence="8">
    <location>
        <begin position="1028"/>
        <end position="1044"/>
    </location>
</feature>
<feature type="compositionally biased region" description="Basic and acidic residues" evidence="8">
    <location>
        <begin position="347"/>
        <end position="363"/>
    </location>
</feature>
<organism evidence="11 13">
    <name type="scientific">Limulus polyphemus</name>
    <name type="common">Atlantic horseshoe crab</name>
    <dbReference type="NCBI Taxonomy" id="6850"/>
    <lineage>
        <taxon>Eukaryota</taxon>
        <taxon>Metazoa</taxon>
        <taxon>Ecdysozoa</taxon>
        <taxon>Arthropoda</taxon>
        <taxon>Chelicerata</taxon>
        <taxon>Merostomata</taxon>
        <taxon>Xiphosura</taxon>
        <taxon>Limulidae</taxon>
        <taxon>Limulus</taxon>
    </lineage>
</organism>
<sequence>MSSAWSQLEQLLTCAICLDRYRNPKLLPCQHTFCMDPCLEGLIDYARRQIKCPECRAEHRIPYQGVQTFPTNVTLMRFLELHRNVTGEEPEPPPSMMERCTVCSEKAYVNKCAHCDKKVCDECREAHTDILRRDISRINNQVKRGLHRLSDALTLTQSNTEKLEQNCAKVKDDIEELVRRYTKDLKDTEEKLLIEIDAYLETEVRQMKQLKDGLEIEVENLNSNSEIIGTYINDDMEWTDAELVEYKEIFLKTLEFIRNFEADTSDYARRVKFQLRTDPDVLRQTLIGFGELNISSLTVMPSGTTSPPFSNALMRSQSDHRLASQFQRRQECRSLLDINRGIGGHTSDSERDGRETSYGRNRRDYSEINNYRRFGERKDYDSSDRERSRSRFLRDENSLLSHKNWRDSDADISTYRSRFTKDHSDEGHEPEASTGRSVRFEDLPEQQDKLFEKEDVTKGPLSGVIKLIDSPYFMERLHQNEVRQKQHQQEKEHQETEQANLAPISRVPIVPQRQTSRQLSEDEIERQKKQNQAAAASPQTATVTVAPLVSPASPTPLVSPPSTPTNLDSPIRPLSRRVAALQKNDALTNRPRSPESPQGVHRSGTSSPDSSTETSLSSRQSSQQEEVAESPPSRPARRRTGSLSIEQETGRPEDTTRAPNYPSRQREAIKPLSRSVRPLLGKSQSSDIEEQQVIPPTTNSTSRNKGVLLGRASTLDKKEDERKTPVQSSFYGRLVSQRVSTNPEVHEEEEEEDSDTESESEVSSTETESEEQAETKITNVRESSPSVTALLSRSAQIRRESNDSSKKETAAAVSSRFSQYARAKEEEEKNREVRRNSMIRDEEPNPQNKYGVLRKRPVVEDETGDSASLYSRYLSRSRSSAGLGESESNHDENRENSSRGISDHYCRDSRFGSNYRRSRIARSKSSADIVAGEESPEEELPSYKSKADKLEDGTGRSRNITSQKFKDDSPPEDDTPNGSSSWALYLRNKYGSRSSTGPSRSVIRSRSSHSLYSRSDSDNSSDEESPSCHNQESPPSRAGNNQSYSFNFPRSIYMQKRKMIMKVGVRGSEPSCFTWPRGVCVGPENTIVVADSSNHRVQVFDSSGKFLQEFGTYGNTEGEFDCLAGVAVNRIGQFIVSDRYNHRIQVFDPSGRFLRAFGCEGRTDGRFSYPWGITTDSLGFIYVCDKENHRIQVFQSDGSFVGKFGSIGSRPGQLEHPHYIAVSNTNRVIVSDSNNHRIQIFDVNGRSLSTFGSEGSEEGQFKFPRGVAVDDQGYIMVGDSGNNRIQIFHPDGSFLRSFGTWGAGDGEFKGLEGIAVMSNGNILVCDRENHRIQVF</sequence>
<dbReference type="SMART" id="SM00184">
    <property type="entry name" value="RING"/>
    <property type="match status" value="1"/>
</dbReference>
<dbReference type="InterPro" id="IPR001258">
    <property type="entry name" value="NHL_repeat"/>
</dbReference>
<dbReference type="PANTHER" id="PTHR24104:SF47">
    <property type="entry name" value="E3 UBIQUITIN-PROTEIN LIGASE NHLRC1"/>
    <property type="match status" value="1"/>
</dbReference>